<proteinExistence type="inferred from homology"/>
<protein>
    <recommendedName>
        <fullName evidence="11">M7GpppX diphosphatase</fullName>
    </recommendedName>
</protein>
<keyword evidence="10" id="KW-1185">Reference proteome</keyword>
<comment type="subunit">
    <text evidence="6">Homodimer. Forms heterodimer with DCS2; the interaction inhibits the DCS1 scavenger decapping activity during post-diauxic growth.</text>
</comment>
<dbReference type="GO" id="GO:0009408">
    <property type="term" value="P:response to heat"/>
    <property type="evidence" value="ECO:0007669"/>
    <property type="project" value="UniProtKB-ARBA"/>
</dbReference>
<dbReference type="GO" id="GO:0006979">
    <property type="term" value="P:response to oxidative stress"/>
    <property type="evidence" value="ECO:0007669"/>
    <property type="project" value="UniProtKB-ARBA"/>
</dbReference>
<gene>
    <name evidence="9" type="ORF">RI543_003722</name>
</gene>
<evidence type="ECO:0000256" key="5">
    <source>
        <dbReference type="ARBA" id="ARBA00022553"/>
    </source>
</evidence>
<dbReference type="Gene3D" id="3.30.428.10">
    <property type="entry name" value="HIT-like"/>
    <property type="match status" value="1"/>
</dbReference>
<dbReference type="PROSITE" id="PS00892">
    <property type="entry name" value="HIT_1"/>
    <property type="match status" value="1"/>
</dbReference>
<dbReference type="PIRSF" id="PIRSF028973">
    <property type="entry name" value="Scavenger_mRNA_decap_enz"/>
    <property type="match status" value="1"/>
</dbReference>
<dbReference type="GO" id="GO:0042803">
    <property type="term" value="F:protein homodimerization activity"/>
    <property type="evidence" value="ECO:0007669"/>
    <property type="project" value="UniProtKB-ARBA"/>
</dbReference>
<dbReference type="GO" id="GO:0009267">
    <property type="term" value="P:cellular response to starvation"/>
    <property type="evidence" value="ECO:0007669"/>
    <property type="project" value="UniProtKB-ARBA"/>
</dbReference>
<dbReference type="Proteomes" id="UP001306508">
    <property type="component" value="Unassembled WGS sequence"/>
</dbReference>
<evidence type="ECO:0000256" key="3">
    <source>
        <dbReference type="ARBA" id="ARBA00010208"/>
    </source>
</evidence>
<dbReference type="InterPro" id="IPR011145">
    <property type="entry name" value="Scavenger_mRNA_decap_enz_N"/>
</dbReference>
<dbReference type="GO" id="GO:0000290">
    <property type="term" value="P:deadenylation-dependent decapping of nuclear-transcribed mRNA"/>
    <property type="evidence" value="ECO:0007669"/>
    <property type="project" value="InterPro"/>
</dbReference>
<feature type="compositionally biased region" description="Polar residues" evidence="8">
    <location>
        <begin position="62"/>
        <end position="72"/>
    </location>
</feature>
<evidence type="ECO:0000313" key="10">
    <source>
        <dbReference type="Proteomes" id="UP001306508"/>
    </source>
</evidence>
<dbReference type="Pfam" id="PF11969">
    <property type="entry name" value="DcpS_C"/>
    <property type="match status" value="1"/>
</dbReference>
<organism evidence="9 10">
    <name type="scientific">Arxiozyma heterogenica</name>
    <dbReference type="NCBI Taxonomy" id="278026"/>
    <lineage>
        <taxon>Eukaryota</taxon>
        <taxon>Fungi</taxon>
        <taxon>Dikarya</taxon>
        <taxon>Ascomycota</taxon>
        <taxon>Saccharomycotina</taxon>
        <taxon>Saccharomycetes</taxon>
        <taxon>Saccharomycetales</taxon>
        <taxon>Saccharomycetaceae</taxon>
        <taxon>Arxiozyma</taxon>
    </lineage>
</organism>
<dbReference type="Pfam" id="PF05652">
    <property type="entry name" value="DcpS"/>
    <property type="match status" value="1"/>
</dbReference>
<dbReference type="Gene3D" id="3.30.200.40">
    <property type="entry name" value="Scavenger mRNA decapping enzyme, N-terminal domain"/>
    <property type="match status" value="1"/>
</dbReference>
<dbReference type="FunFam" id="3.30.200.40:FF:000002">
    <property type="entry name" value="m7GpppX diphosphatase"/>
    <property type="match status" value="1"/>
</dbReference>
<sequence length="387" mass="45310">MSSDSKDTIRTLISRFNYKRVLNSNPQFKVISLLGTIDGKNAILTVEKTHFMFEENIQLQQQKPSIYSNRNNKSTRDSKEASHHPHSHPHPYAHASLFNQLKAESPPPLYYHCKNEYSCVQGLQDIKQITSNDVYYWGVGIIKQDLNKSPTARINLIWPANYIHIKRFDQQNLHFVIETPATYMQVVKPYINEQVNDNQSLKWIYRILYEGSDNDRVLYKEDEDRERGFLILPDTRWDGVNIETLYLVALVYRDDIRSLRDLKPVHREWLIELNKKIRSIVPACYNFMVRSDELRIFIHYQPSYYHFHLHIINTRYPAGNEGLTVGKAVLLEDAIEALTYSGPDGYMERTISYSISENHDLWKRGLESANQQQFDNMGIPRTPEIGN</sequence>
<evidence type="ECO:0000256" key="1">
    <source>
        <dbReference type="ARBA" id="ARBA00004201"/>
    </source>
</evidence>
<dbReference type="InterPro" id="IPR008594">
    <property type="entry name" value="DcpS/DCS2"/>
</dbReference>
<dbReference type="GO" id="GO:0016787">
    <property type="term" value="F:hydrolase activity"/>
    <property type="evidence" value="ECO:0007669"/>
    <property type="project" value="InterPro"/>
</dbReference>
<dbReference type="GO" id="GO:0007584">
    <property type="term" value="P:response to nutrient"/>
    <property type="evidence" value="ECO:0007669"/>
    <property type="project" value="UniProtKB-ARBA"/>
</dbReference>
<dbReference type="InterPro" id="IPR019808">
    <property type="entry name" value="Histidine_triad_CS"/>
</dbReference>
<dbReference type="GO" id="GO:0046982">
    <property type="term" value="F:protein heterodimerization activity"/>
    <property type="evidence" value="ECO:0007669"/>
    <property type="project" value="UniProtKB-ARBA"/>
</dbReference>
<dbReference type="GO" id="GO:0048471">
    <property type="term" value="C:perinuclear region of cytoplasm"/>
    <property type="evidence" value="ECO:0007669"/>
    <property type="project" value="UniProtKB-SubCell"/>
</dbReference>
<evidence type="ECO:0000256" key="7">
    <source>
        <dbReference type="PIRSR" id="PIRSR028973-1"/>
    </source>
</evidence>
<feature type="region of interest" description="Disordered" evidence="8">
    <location>
        <begin position="62"/>
        <end position="89"/>
    </location>
</feature>
<dbReference type="AlphaFoldDB" id="A0AAN7WSB9"/>
<dbReference type="GO" id="GO:0005634">
    <property type="term" value="C:nucleus"/>
    <property type="evidence" value="ECO:0007669"/>
    <property type="project" value="TreeGrafter"/>
</dbReference>
<evidence type="ECO:0000256" key="4">
    <source>
        <dbReference type="ARBA" id="ARBA00022490"/>
    </source>
</evidence>
<dbReference type="PANTHER" id="PTHR12978:SF0">
    <property type="entry name" value="M7GPPPX DIPHOSPHATASE"/>
    <property type="match status" value="1"/>
</dbReference>
<name>A0AAN7WSB9_9SACH</name>
<evidence type="ECO:0000256" key="6">
    <source>
        <dbReference type="ARBA" id="ARBA00061747"/>
    </source>
</evidence>
<dbReference type="SUPFAM" id="SSF102860">
    <property type="entry name" value="mRNA decapping enzyme DcpS N-terminal domain"/>
    <property type="match status" value="1"/>
</dbReference>
<evidence type="ECO:0000256" key="2">
    <source>
        <dbReference type="ARBA" id="ARBA00004556"/>
    </source>
</evidence>
<dbReference type="GO" id="GO:0000932">
    <property type="term" value="C:P-body"/>
    <property type="evidence" value="ECO:0007669"/>
    <property type="project" value="UniProtKB-SubCell"/>
</dbReference>
<dbReference type="EMBL" id="JAWIZZ010000051">
    <property type="protein sequence ID" value="KAK5778798.1"/>
    <property type="molecule type" value="Genomic_DNA"/>
</dbReference>
<comment type="caution">
    <text evidence="9">The sequence shown here is derived from an EMBL/GenBank/DDBJ whole genome shotgun (WGS) entry which is preliminary data.</text>
</comment>
<comment type="similarity">
    <text evidence="3">Belongs to the HIT family.</text>
</comment>
<comment type="subcellular location">
    <subcellularLocation>
        <location evidence="1">Cytoplasm</location>
        <location evidence="1">P-body</location>
    </subcellularLocation>
    <subcellularLocation>
        <location evidence="2">Cytoplasm</location>
        <location evidence="2">Perinuclear region</location>
    </subcellularLocation>
</comment>
<dbReference type="FunFam" id="3.30.428.10:FF:000015">
    <property type="entry name" value="m7GpppX diphosphatase"/>
    <property type="match status" value="1"/>
</dbReference>
<dbReference type="PANTHER" id="PTHR12978">
    <property type="entry name" value="HISTIDINE TRIAD HIT PROTEIN MEMBER"/>
    <property type="match status" value="1"/>
</dbReference>
<evidence type="ECO:0000313" key="9">
    <source>
        <dbReference type="EMBL" id="KAK5778798.1"/>
    </source>
</evidence>
<dbReference type="InterPro" id="IPR036265">
    <property type="entry name" value="HIT-like_sf"/>
</dbReference>
<feature type="active site" description="Nucleophile" evidence="7">
    <location>
        <position position="308"/>
    </location>
</feature>
<dbReference type="GO" id="GO:0006970">
    <property type="term" value="P:response to osmotic stress"/>
    <property type="evidence" value="ECO:0007669"/>
    <property type="project" value="UniProtKB-ARBA"/>
</dbReference>
<dbReference type="SUPFAM" id="SSF54197">
    <property type="entry name" value="HIT-like"/>
    <property type="match status" value="1"/>
</dbReference>
<keyword evidence="5" id="KW-0597">Phosphoprotein</keyword>
<dbReference type="GO" id="GO:0000340">
    <property type="term" value="F:RNA 7-methylguanosine cap binding"/>
    <property type="evidence" value="ECO:0007669"/>
    <property type="project" value="TreeGrafter"/>
</dbReference>
<evidence type="ECO:0000256" key="8">
    <source>
        <dbReference type="SAM" id="MobiDB-lite"/>
    </source>
</evidence>
<reference evidence="10" key="1">
    <citation type="submission" date="2023-07" db="EMBL/GenBank/DDBJ databases">
        <title>A draft genome of Kazachstania heterogenica Y-27499.</title>
        <authorList>
            <person name="Donic C."/>
            <person name="Kralova J.S."/>
            <person name="Fidel L."/>
            <person name="Ben-Dor S."/>
            <person name="Jung S."/>
        </authorList>
    </citation>
    <scope>NUCLEOTIDE SEQUENCE [LARGE SCALE GENOMIC DNA]</scope>
    <source>
        <strain evidence="10">Y27499</strain>
    </source>
</reference>
<keyword evidence="4" id="KW-0963">Cytoplasm</keyword>
<evidence type="ECO:0008006" key="11">
    <source>
        <dbReference type="Google" id="ProtNLM"/>
    </source>
</evidence>
<feature type="compositionally biased region" description="Basic and acidic residues" evidence="8">
    <location>
        <begin position="74"/>
        <end position="83"/>
    </location>
</feature>
<accession>A0AAN7WSB9</accession>